<dbReference type="InterPro" id="IPR050109">
    <property type="entry name" value="HTH-type_TetR-like_transc_reg"/>
</dbReference>
<dbReference type="PROSITE" id="PS50977">
    <property type="entry name" value="HTH_TETR_2"/>
    <property type="match status" value="1"/>
</dbReference>
<feature type="DNA-binding region" description="H-T-H motif" evidence="4">
    <location>
        <begin position="62"/>
        <end position="81"/>
    </location>
</feature>
<evidence type="ECO:0000256" key="4">
    <source>
        <dbReference type="PROSITE-ProRule" id="PRU00335"/>
    </source>
</evidence>
<feature type="domain" description="HTH tetR-type" evidence="5">
    <location>
        <begin position="39"/>
        <end position="99"/>
    </location>
</feature>
<reference evidence="6 7" key="1">
    <citation type="submission" date="2016-10" db="EMBL/GenBank/DDBJ databases">
        <authorList>
            <person name="de Groot N.N."/>
        </authorList>
    </citation>
    <scope>NUCLEOTIDE SEQUENCE [LARGE SCALE GENOMIC DNA]</scope>
    <source>
        <strain evidence="6 7">DSM 43794</strain>
    </source>
</reference>
<dbReference type="Gene3D" id="1.10.357.10">
    <property type="entry name" value="Tetracycline Repressor, domain 2"/>
    <property type="match status" value="1"/>
</dbReference>
<dbReference type="GO" id="GO:0003700">
    <property type="term" value="F:DNA-binding transcription factor activity"/>
    <property type="evidence" value="ECO:0007669"/>
    <property type="project" value="TreeGrafter"/>
</dbReference>
<name>A0A1H1C2N8_9ACTN</name>
<dbReference type="InterPro" id="IPR001647">
    <property type="entry name" value="HTH_TetR"/>
</dbReference>
<dbReference type="Pfam" id="PF02909">
    <property type="entry name" value="TetR_C_1"/>
    <property type="match status" value="1"/>
</dbReference>
<dbReference type="Proteomes" id="UP000217103">
    <property type="component" value="Unassembled WGS sequence"/>
</dbReference>
<proteinExistence type="predicted"/>
<dbReference type="PANTHER" id="PTHR30055:SF151">
    <property type="entry name" value="TRANSCRIPTIONAL REGULATORY PROTEIN"/>
    <property type="match status" value="1"/>
</dbReference>
<sequence>MTRDNDRVTTEYTGGGDPRRSMELLWGLQERGRRGPKPRFSVAEIARAAIEIADTEGLAALSMRRVADRLGITAMSLYTYVPGKAELLDVMLDTVCSELPDGDPGERDHADGDGWRVALERIARDNRALYLRHPWLLHVVTSRPPLGPHLIAKYDRELRAVDGIGLTDVEMDLVLQLVLDYVHGSVRAAVESGPTGRQNEMSDAQWWESYAPLLEKVLDPDRYPLAVRVGAAAGEEYGAAVDPDRSFEFGLQRVLDGIAVLVRSRAPEES</sequence>
<keyword evidence="3" id="KW-0804">Transcription</keyword>
<dbReference type="STRING" id="35622.SAMN04489764_1264"/>
<dbReference type="GO" id="GO:0000976">
    <property type="term" value="F:transcription cis-regulatory region binding"/>
    <property type="evidence" value="ECO:0007669"/>
    <property type="project" value="TreeGrafter"/>
</dbReference>
<dbReference type="InterPro" id="IPR009057">
    <property type="entry name" value="Homeodomain-like_sf"/>
</dbReference>
<keyword evidence="2 4" id="KW-0238">DNA-binding</keyword>
<accession>A0A1H1C2N8</accession>
<dbReference type="Gene3D" id="1.10.10.60">
    <property type="entry name" value="Homeodomain-like"/>
    <property type="match status" value="1"/>
</dbReference>
<dbReference type="EMBL" id="FNKK01000002">
    <property type="protein sequence ID" value="SDQ58472.1"/>
    <property type="molecule type" value="Genomic_DNA"/>
</dbReference>
<dbReference type="GO" id="GO:0045892">
    <property type="term" value="P:negative regulation of DNA-templated transcription"/>
    <property type="evidence" value="ECO:0007669"/>
    <property type="project" value="InterPro"/>
</dbReference>
<evidence type="ECO:0000313" key="6">
    <source>
        <dbReference type="EMBL" id="SDQ58472.1"/>
    </source>
</evidence>
<evidence type="ECO:0000313" key="7">
    <source>
        <dbReference type="Proteomes" id="UP000217103"/>
    </source>
</evidence>
<dbReference type="RefSeq" id="WP_341350661.1">
    <property type="nucleotide sequence ID" value="NZ_FNKK01000002.1"/>
</dbReference>
<dbReference type="AlphaFoldDB" id="A0A1H1C2N8"/>
<evidence type="ECO:0000256" key="3">
    <source>
        <dbReference type="ARBA" id="ARBA00023163"/>
    </source>
</evidence>
<keyword evidence="7" id="KW-1185">Reference proteome</keyword>
<organism evidence="6 7">
    <name type="scientific">Thermostaphylospora chromogena</name>
    <dbReference type="NCBI Taxonomy" id="35622"/>
    <lineage>
        <taxon>Bacteria</taxon>
        <taxon>Bacillati</taxon>
        <taxon>Actinomycetota</taxon>
        <taxon>Actinomycetes</taxon>
        <taxon>Streptosporangiales</taxon>
        <taxon>Thermomonosporaceae</taxon>
        <taxon>Thermostaphylospora</taxon>
    </lineage>
</organism>
<evidence type="ECO:0000259" key="5">
    <source>
        <dbReference type="PROSITE" id="PS50977"/>
    </source>
</evidence>
<dbReference type="InterPro" id="IPR004111">
    <property type="entry name" value="Repressor_TetR_C"/>
</dbReference>
<dbReference type="PANTHER" id="PTHR30055">
    <property type="entry name" value="HTH-TYPE TRANSCRIPTIONAL REGULATOR RUTR"/>
    <property type="match status" value="1"/>
</dbReference>
<dbReference type="SUPFAM" id="SSF46689">
    <property type="entry name" value="Homeodomain-like"/>
    <property type="match status" value="1"/>
</dbReference>
<evidence type="ECO:0000256" key="1">
    <source>
        <dbReference type="ARBA" id="ARBA00023015"/>
    </source>
</evidence>
<protein>
    <submittedName>
        <fullName evidence="6">Regulatory protein, tetR family</fullName>
    </submittedName>
</protein>
<gene>
    <name evidence="6" type="ORF">SAMN04489764_1264</name>
</gene>
<evidence type="ECO:0000256" key="2">
    <source>
        <dbReference type="ARBA" id="ARBA00023125"/>
    </source>
</evidence>
<dbReference type="SUPFAM" id="SSF48498">
    <property type="entry name" value="Tetracyclin repressor-like, C-terminal domain"/>
    <property type="match status" value="1"/>
</dbReference>
<dbReference type="Pfam" id="PF00440">
    <property type="entry name" value="TetR_N"/>
    <property type="match status" value="1"/>
</dbReference>
<keyword evidence="1" id="KW-0805">Transcription regulation</keyword>
<dbReference type="InterPro" id="IPR036271">
    <property type="entry name" value="Tet_transcr_reg_TetR-rel_C_sf"/>
</dbReference>